<accession>A0A1G6WUV6</accession>
<dbReference type="EMBL" id="FNAI01000002">
    <property type="protein sequence ID" value="SDD68977.1"/>
    <property type="molecule type" value="Genomic_DNA"/>
</dbReference>
<dbReference type="Pfam" id="PF07609">
    <property type="entry name" value="DUF1572"/>
    <property type="match status" value="1"/>
</dbReference>
<reference evidence="1 2" key="1">
    <citation type="submission" date="2016-10" db="EMBL/GenBank/DDBJ databases">
        <authorList>
            <person name="de Groot N.N."/>
        </authorList>
    </citation>
    <scope>NUCLEOTIDE SEQUENCE [LARGE SCALE GENOMIC DNA]</scope>
    <source>
        <strain evidence="1 2">47C3B</strain>
    </source>
</reference>
<protein>
    <recommendedName>
        <fullName evidence="3">DinB superfamily protein</fullName>
    </recommendedName>
</protein>
<dbReference type="Gene3D" id="1.20.120.450">
    <property type="entry name" value="dinb family like domain"/>
    <property type="match status" value="1"/>
</dbReference>
<evidence type="ECO:0008006" key="3">
    <source>
        <dbReference type="Google" id="ProtNLM"/>
    </source>
</evidence>
<sequence>MITATLKALYTRDLLKLKQEITLYSNEENIWRIDQNILNSAGNLCLHLIGNLNTYIGAQLGNTDYVRNRPAEFSLKNVPRQELISQIDRTIEVLEPVLGSLTEDQLKSEYPRLVAEETVSTEYFLIHLAMHLSYHLGQVNYHRRLLDL</sequence>
<dbReference type="Proteomes" id="UP000199072">
    <property type="component" value="Unassembled WGS sequence"/>
</dbReference>
<dbReference type="InterPro" id="IPR034660">
    <property type="entry name" value="DinB/YfiT-like"/>
</dbReference>
<organism evidence="1 2">
    <name type="scientific">Mucilaginibacter pineti</name>
    <dbReference type="NCBI Taxonomy" id="1391627"/>
    <lineage>
        <taxon>Bacteria</taxon>
        <taxon>Pseudomonadati</taxon>
        <taxon>Bacteroidota</taxon>
        <taxon>Sphingobacteriia</taxon>
        <taxon>Sphingobacteriales</taxon>
        <taxon>Sphingobacteriaceae</taxon>
        <taxon>Mucilaginibacter</taxon>
    </lineage>
</organism>
<dbReference type="STRING" id="1391627.SAMN05216464_102286"/>
<gene>
    <name evidence="1" type="ORF">SAMN05216464_102286</name>
</gene>
<keyword evidence="2" id="KW-1185">Reference proteome</keyword>
<proteinExistence type="predicted"/>
<evidence type="ECO:0000313" key="1">
    <source>
        <dbReference type="EMBL" id="SDD68977.1"/>
    </source>
</evidence>
<name>A0A1G6WUV6_9SPHI</name>
<dbReference type="RefSeq" id="WP_205411192.1">
    <property type="nucleotide sequence ID" value="NZ_FNAI01000002.1"/>
</dbReference>
<evidence type="ECO:0000313" key="2">
    <source>
        <dbReference type="Proteomes" id="UP000199072"/>
    </source>
</evidence>
<dbReference type="SUPFAM" id="SSF109854">
    <property type="entry name" value="DinB/YfiT-like putative metalloenzymes"/>
    <property type="match status" value="1"/>
</dbReference>
<dbReference type="InterPro" id="IPR011466">
    <property type="entry name" value="DUF1572"/>
</dbReference>
<dbReference type="AlphaFoldDB" id="A0A1G6WUV6"/>